<accession>A0A9P5PS40</accession>
<organism evidence="1 2">
    <name type="scientific">Rhodocollybia butyracea</name>
    <dbReference type="NCBI Taxonomy" id="206335"/>
    <lineage>
        <taxon>Eukaryota</taxon>
        <taxon>Fungi</taxon>
        <taxon>Dikarya</taxon>
        <taxon>Basidiomycota</taxon>
        <taxon>Agaricomycotina</taxon>
        <taxon>Agaricomycetes</taxon>
        <taxon>Agaricomycetidae</taxon>
        <taxon>Agaricales</taxon>
        <taxon>Marasmiineae</taxon>
        <taxon>Omphalotaceae</taxon>
        <taxon>Rhodocollybia</taxon>
    </lineage>
</organism>
<evidence type="ECO:0000313" key="1">
    <source>
        <dbReference type="EMBL" id="KAF9069008.1"/>
    </source>
</evidence>
<name>A0A9P5PS40_9AGAR</name>
<dbReference type="EMBL" id="JADNRY010000055">
    <property type="protein sequence ID" value="KAF9069008.1"/>
    <property type="molecule type" value="Genomic_DNA"/>
</dbReference>
<dbReference type="AlphaFoldDB" id="A0A9P5PS40"/>
<reference evidence="1" key="1">
    <citation type="submission" date="2020-11" db="EMBL/GenBank/DDBJ databases">
        <authorList>
            <consortium name="DOE Joint Genome Institute"/>
            <person name="Ahrendt S."/>
            <person name="Riley R."/>
            <person name="Andreopoulos W."/>
            <person name="Labutti K."/>
            <person name="Pangilinan J."/>
            <person name="Ruiz-Duenas F.J."/>
            <person name="Barrasa J.M."/>
            <person name="Sanchez-Garcia M."/>
            <person name="Camarero S."/>
            <person name="Miyauchi S."/>
            <person name="Serrano A."/>
            <person name="Linde D."/>
            <person name="Babiker R."/>
            <person name="Drula E."/>
            <person name="Ayuso-Fernandez I."/>
            <person name="Pacheco R."/>
            <person name="Padilla G."/>
            <person name="Ferreira P."/>
            <person name="Barriuso J."/>
            <person name="Kellner H."/>
            <person name="Castanera R."/>
            <person name="Alfaro M."/>
            <person name="Ramirez L."/>
            <person name="Pisabarro A.G."/>
            <person name="Kuo A."/>
            <person name="Tritt A."/>
            <person name="Lipzen A."/>
            <person name="He G."/>
            <person name="Yan M."/>
            <person name="Ng V."/>
            <person name="Cullen D."/>
            <person name="Martin F."/>
            <person name="Rosso M.-N."/>
            <person name="Henrissat B."/>
            <person name="Hibbett D."/>
            <person name="Martinez A.T."/>
            <person name="Grigoriev I.V."/>
        </authorList>
    </citation>
    <scope>NUCLEOTIDE SEQUENCE</scope>
    <source>
        <strain evidence="1">AH 40177</strain>
    </source>
</reference>
<proteinExistence type="predicted"/>
<sequence length="164" mass="18665">MSIHYSLKLASLYEWSRDRMAAIFEAQTTEDALQAIKDTFPDNVKATLNGSPLPRDLIDKFVLVMRPTEFQWRDGYEGLKVHWKEYAEVPKDDTHRDGAFGGFYFITGLMKAHPKTGEVVPFIRFKTVTVKIESMSEDVSIDSRKITELVFVGSDKPASEVEQA</sequence>
<dbReference type="Proteomes" id="UP000772434">
    <property type="component" value="Unassembled WGS sequence"/>
</dbReference>
<dbReference type="OrthoDB" id="2845803at2759"/>
<keyword evidence="2" id="KW-1185">Reference proteome</keyword>
<comment type="caution">
    <text evidence="1">The sequence shown here is derived from an EMBL/GenBank/DDBJ whole genome shotgun (WGS) entry which is preliminary data.</text>
</comment>
<protein>
    <submittedName>
        <fullName evidence="1">Uncharacterized protein</fullName>
    </submittedName>
</protein>
<evidence type="ECO:0000313" key="2">
    <source>
        <dbReference type="Proteomes" id="UP000772434"/>
    </source>
</evidence>
<gene>
    <name evidence="1" type="ORF">BDP27DRAFT_1326283</name>
</gene>